<protein>
    <submittedName>
        <fullName evidence="1">Uncharacterized protein</fullName>
    </submittedName>
</protein>
<gene>
    <name evidence="1" type="ORF">AVEN_237173_1</name>
</gene>
<dbReference type="AlphaFoldDB" id="A0A4Y2TC25"/>
<reference evidence="1 2" key="1">
    <citation type="journal article" date="2019" name="Sci. Rep.">
        <title>Orb-weaving spider Araneus ventricosus genome elucidates the spidroin gene catalogue.</title>
        <authorList>
            <person name="Kono N."/>
            <person name="Nakamura H."/>
            <person name="Ohtoshi R."/>
            <person name="Moran D.A.P."/>
            <person name="Shinohara A."/>
            <person name="Yoshida Y."/>
            <person name="Fujiwara M."/>
            <person name="Mori M."/>
            <person name="Tomita M."/>
            <person name="Arakawa K."/>
        </authorList>
    </citation>
    <scope>NUCLEOTIDE SEQUENCE [LARGE SCALE GENOMIC DNA]</scope>
</reference>
<proteinExistence type="predicted"/>
<dbReference type="Proteomes" id="UP000499080">
    <property type="component" value="Unassembled WGS sequence"/>
</dbReference>
<name>A0A4Y2TC25_ARAVE</name>
<keyword evidence="2" id="KW-1185">Reference proteome</keyword>
<dbReference type="EMBL" id="BGPR01026699">
    <property type="protein sequence ID" value="GBN96645.1"/>
    <property type="molecule type" value="Genomic_DNA"/>
</dbReference>
<evidence type="ECO:0000313" key="2">
    <source>
        <dbReference type="Proteomes" id="UP000499080"/>
    </source>
</evidence>
<organism evidence="1 2">
    <name type="scientific">Araneus ventricosus</name>
    <name type="common">Orbweaver spider</name>
    <name type="synonym">Epeira ventricosa</name>
    <dbReference type="NCBI Taxonomy" id="182803"/>
    <lineage>
        <taxon>Eukaryota</taxon>
        <taxon>Metazoa</taxon>
        <taxon>Ecdysozoa</taxon>
        <taxon>Arthropoda</taxon>
        <taxon>Chelicerata</taxon>
        <taxon>Arachnida</taxon>
        <taxon>Araneae</taxon>
        <taxon>Araneomorphae</taxon>
        <taxon>Entelegynae</taxon>
        <taxon>Araneoidea</taxon>
        <taxon>Araneidae</taxon>
        <taxon>Araneus</taxon>
    </lineage>
</organism>
<evidence type="ECO:0000313" key="1">
    <source>
        <dbReference type="EMBL" id="GBN96645.1"/>
    </source>
</evidence>
<accession>A0A4Y2TC25</accession>
<sequence length="108" mass="12456">MKSHFLLVQTIKGQSYASVASFMHSNTMCLAEYIQTVRVVLESLPPPKIILLGEDKEEIKQRSIHQVKDIIRPRGSEILIFHSFLHLDPLLYDDHFKNVSRQGLLWAV</sequence>
<comment type="caution">
    <text evidence="1">The sequence shown here is derived from an EMBL/GenBank/DDBJ whole genome shotgun (WGS) entry which is preliminary data.</text>
</comment>